<protein>
    <submittedName>
        <fullName evidence="1">Uncharacterized protein</fullName>
    </submittedName>
</protein>
<feature type="non-terminal residue" evidence="1">
    <location>
        <position position="68"/>
    </location>
</feature>
<proteinExistence type="predicted"/>
<name>A0A0B7AFH5_9EUPU</name>
<dbReference type="EMBL" id="HACG01031941">
    <property type="protein sequence ID" value="CEK78806.1"/>
    <property type="molecule type" value="Transcribed_RNA"/>
</dbReference>
<sequence length="68" mass="7985">WNKSKDLIQQANCSLESCSQFFQEELQGATTEFEKAVLCQHWFVLLEGYSQPDVTATKDAVFREMWRH</sequence>
<feature type="non-terminal residue" evidence="1">
    <location>
        <position position="1"/>
    </location>
</feature>
<gene>
    <name evidence="1" type="primary">ORF111992</name>
</gene>
<dbReference type="AlphaFoldDB" id="A0A0B7AFH5"/>
<organism evidence="1">
    <name type="scientific">Arion vulgaris</name>
    <dbReference type="NCBI Taxonomy" id="1028688"/>
    <lineage>
        <taxon>Eukaryota</taxon>
        <taxon>Metazoa</taxon>
        <taxon>Spiralia</taxon>
        <taxon>Lophotrochozoa</taxon>
        <taxon>Mollusca</taxon>
        <taxon>Gastropoda</taxon>
        <taxon>Heterobranchia</taxon>
        <taxon>Euthyneura</taxon>
        <taxon>Panpulmonata</taxon>
        <taxon>Eupulmonata</taxon>
        <taxon>Stylommatophora</taxon>
        <taxon>Helicina</taxon>
        <taxon>Arionoidea</taxon>
        <taxon>Arionidae</taxon>
        <taxon>Arion</taxon>
    </lineage>
</organism>
<reference evidence="1" key="1">
    <citation type="submission" date="2014-12" db="EMBL/GenBank/DDBJ databases">
        <title>Insight into the proteome of Arion vulgaris.</title>
        <authorList>
            <person name="Aradska J."/>
            <person name="Bulat T."/>
            <person name="Smidak R."/>
            <person name="Sarate P."/>
            <person name="Gangsoo J."/>
            <person name="Sialana F."/>
            <person name="Bilban M."/>
            <person name="Lubec G."/>
        </authorList>
    </citation>
    <scope>NUCLEOTIDE SEQUENCE</scope>
    <source>
        <tissue evidence="1">Skin</tissue>
    </source>
</reference>
<evidence type="ECO:0000313" key="1">
    <source>
        <dbReference type="EMBL" id="CEK78806.1"/>
    </source>
</evidence>
<accession>A0A0B7AFH5</accession>